<keyword evidence="5" id="KW-0072">Autophagy</keyword>
<evidence type="ECO:0000256" key="1">
    <source>
        <dbReference type="ARBA" id="ARBA00005696"/>
    </source>
</evidence>
<dbReference type="GO" id="GO:0032446">
    <property type="term" value="P:protein modification by small protein conjugation"/>
    <property type="evidence" value="ECO:0007669"/>
    <property type="project" value="TreeGrafter"/>
</dbReference>
<keyword evidence="4" id="KW-0833">Ubl conjugation pathway</keyword>
<dbReference type="AlphaFoldDB" id="A0A8B9J7Q4"/>
<proteinExistence type="inferred from homology"/>
<evidence type="ECO:0000256" key="2">
    <source>
        <dbReference type="ARBA" id="ARBA00021099"/>
    </source>
</evidence>
<evidence type="ECO:0000313" key="9">
    <source>
        <dbReference type="Proteomes" id="UP000694621"/>
    </source>
</evidence>
<keyword evidence="3" id="KW-0808">Transferase</keyword>
<dbReference type="Gene3D" id="3.30.1460.50">
    <property type="match status" value="1"/>
</dbReference>
<dbReference type="Ensembl" id="ENSAMXT00005008949.1">
    <property type="protein sequence ID" value="ENSAMXP00005007966.1"/>
    <property type="gene ID" value="ENSAMXG00005004698.1"/>
</dbReference>
<accession>A0A8B9J7Q4</accession>
<organism evidence="8 9">
    <name type="scientific">Astyanax mexicanus</name>
    <name type="common">Blind cave fish</name>
    <name type="synonym">Astyanax fasciatus mexicanus</name>
    <dbReference type="NCBI Taxonomy" id="7994"/>
    <lineage>
        <taxon>Eukaryota</taxon>
        <taxon>Metazoa</taxon>
        <taxon>Chordata</taxon>
        <taxon>Craniata</taxon>
        <taxon>Vertebrata</taxon>
        <taxon>Euteleostomi</taxon>
        <taxon>Actinopterygii</taxon>
        <taxon>Neopterygii</taxon>
        <taxon>Teleostei</taxon>
        <taxon>Ostariophysi</taxon>
        <taxon>Characiformes</taxon>
        <taxon>Characoidei</taxon>
        <taxon>Acestrorhamphidae</taxon>
        <taxon>Acestrorhamphinae</taxon>
        <taxon>Astyanax</taxon>
    </lineage>
</organism>
<name>A0A8B9J7Q4_ASTMX</name>
<dbReference type="GO" id="GO:0061651">
    <property type="term" value="F:Atg12 conjugating enzyme activity"/>
    <property type="evidence" value="ECO:0007669"/>
    <property type="project" value="TreeGrafter"/>
</dbReference>
<dbReference type="GO" id="GO:0000045">
    <property type="term" value="P:autophagosome assembly"/>
    <property type="evidence" value="ECO:0007669"/>
    <property type="project" value="TreeGrafter"/>
</dbReference>
<comment type="similarity">
    <text evidence="1">Belongs to the ATG10 family.</text>
</comment>
<reference evidence="8" key="1">
    <citation type="submission" date="2025-08" db="UniProtKB">
        <authorList>
            <consortium name="Ensembl"/>
        </authorList>
    </citation>
    <scope>IDENTIFICATION</scope>
</reference>
<evidence type="ECO:0000256" key="4">
    <source>
        <dbReference type="ARBA" id="ARBA00022786"/>
    </source>
</evidence>
<evidence type="ECO:0000313" key="8">
    <source>
        <dbReference type="Ensembl" id="ENSAMXP00005007966.1"/>
    </source>
</evidence>
<dbReference type="InterPro" id="IPR007135">
    <property type="entry name" value="Atg3/Atg10"/>
</dbReference>
<evidence type="ECO:0000256" key="6">
    <source>
        <dbReference type="ARBA" id="ARBA00029833"/>
    </source>
</evidence>
<evidence type="ECO:0000256" key="3">
    <source>
        <dbReference type="ARBA" id="ARBA00022679"/>
    </source>
</evidence>
<evidence type="ECO:0000256" key="7">
    <source>
        <dbReference type="SAM" id="Coils"/>
    </source>
</evidence>
<sequence length="267" mass="30848">MPNVLFVVRLVTCPDPARITHGVSTLQGVAVTSVVLWNTSRRIAQNIRTLMSDDGVLDPGHFHLDEKSFRFCCQSFLQHSDLLSDGWSWTEVKGSEGFMKKTVLRPRRNSPLKTEALDFMTEEEKVEEEEEEDAQVECEKQDVVVYEYHVLYSSSYQVPVLYFTASTLDGRLLSLEEVWNSVHPDCRTQLLNEPWNTLTQQEHPVLGQPFFMLHPCRTEEFMQPILETARREKRRINYVVTWLSVVGPMVRLVVPVSYCTVPDQNRV</sequence>
<feature type="coiled-coil region" evidence="7">
    <location>
        <begin position="112"/>
        <end position="139"/>
    </location>
</feature>
<gene>
    <name evidence="8" type="primary">atg10</name>
</gene>
<dbReference type="PANTHER" id="PTHR14957">
    <property type="entry name" value="UBIQUITIN-LIKE-CONJUGATING ENZYME ATG10"/>
    <property type="match status" value="1"/>
</dbReference>
<dbReference type="Proteomes" id="UP000694621">
    <property type="component" value="Unplaced"/>
</dbReference>
<protein>
    <recommendedName>
        <fullName evidence="2">Ubiquitin-like-conjugating enzyme ATG10</fullName>
    </recommendedName>
    <alternativeName>
        <fullName evidence="6">Autophagy-related protein 10</fullName>
    </alternativeName>
</protein>
<dbReference type="GO" id="GO:0000422">
    <property type="term" value="P:autophagy of mitochondrion"/>
    <property type="evidence" value="ECO:0007669"/>
    <property type="project" value="TreeGrafter"/>
</dbReference>
<dbReference type="Pfam" id="PF03987">
    <property type="entry name" value="Autophagy_act_C"/>
    <property type="match status" value="1"/>
</dbReference>
<keyword evidence="7" id="KW-0175">Coiled coil</keyword>
<dbReference type="PANTHER" id="PTHR14957:SF1">
    <property type="entry name" value="UBIQUITIN-LIKE-CONJUGATING ENZYME ATG10"/>
    <property type="match status" value="1"/>
</dbReference>
<evidence type="ECO:0000256" key="5">
    <source>
        <dbReference type="ARBA" id="ARBA00023006"/>
    </source>
</evidence>
<dbReference type="GO" id="GO:0005829">
    <property type="term" value="C:cytosol"/>
    <property type="evidence" value="ECO:0007669"/>
    <property type="project" value="TreeGrafter"/>
</dbReference>